<feature type="signal peptide" evidence="5">
    <location>
        <begin position="1"/>
        <end position="30"/>
    </location>
</feature>
<accession>A0A951U563</accession>
<evidence type="ECO:0000256" key="3">
    <source>
        <dbReference type="ARBA" id="ARBA00022729"/>
    </source>
</evidence>
<feature type="chain" id="PRO_5037697811" evidence="5">
    <location>
        <begin position="31"/>
        <end position="357"/>
    </location>
</feature>
<gene>
    <name evidence="6" type="ORF">KME07_11995</name>
</gene>
<dbReference type="EMBL" id="JAHHHV010000066">
    <property type="protein sequence ID" value="MBW4466141.1"/>
    <property type="molecule type" value="Genomic_DNA"/>
</dbReference>
<dbReference type="GO" id="GO:0015846">
    <property type="term" value="P:polyamine transport"/>
    <property type="evidence" value="ECO:0007669"/>
    <property type="project" value="InterPro"/>
</dbReference>
<dbReference type="GO" id="GO:0019808">
    <property type="term" value="F:polyamine binding"/>
    <property type="evidence" value="ECO:0007669"/>
    <property type="project" value="InterPro"/>
</dbReference>
<proteinExistence type="predicted"/>
<sequence length="357" mass="38706">MTVTFGLKPGLLGLLIAVCLSLGLGQPAQAAAKTSGCTLTAIVWEGYTDESFAQPFEQQTGCRIQATYAGSSDEMFAKFRAGGGKTYDLISASGDITERLAKAGLVVPIETDRLKNYSAIFSSFQGGKWNSFDGTPYGVTFAWGPNVLVYNRDAVEPPPTSWQVLADPTYAGKISLPDNPMTIADVALWLGKPDPYDLSAADLAEVKQTLLELRPNIRKFWTTAGELANLFQSGEIVMAHAWPLTYTQLSAAGFPAASASPKGQLTGWTDSWMISKNARNPEAAYQWIDYILSGAGQKGVMDVTGYSGATTLGAEAVGTEKAHQLFMDDLSLHSQINMWQSVKNYDQWVQLWNEIRS</sequence>
<keyword evidence="4" id="KW-0574">Periplasm</keyword>
<dbReference type="CDD" id="cd13588">
    <property type="entry name" value="PBP2_polyamine_1"/>
    <property type="match status" value="1"/>
</dbReference>
<protein>
    <submittedName>
        <fullName evidence="6">ABC transporter substrate-binding protein</fullName>
    </submittedName>
</protein>
<dbReference type="InterPro" id="IPR001188">
    <property type="entry name" value="Sperm_putr-bd"/>
</dbReference>
<reference evidence="6" key="1">
    <citation type="submission" date="2021-05" db="EMBL/GenBank/DDBJ databases">
        <authorList>
            <person name="Pietrasiak N."/>
            <person name="Ward R."/>
            <person name="Stajich J.E."/>
            <person name="Kurbessoian T."/>
        </authorList>
    </citation>
    <scope>NUCLEOTIDE SEQUENCE</scope>
    <source>
        <strain evidence="6">GSE-TBD4-15B</strain>
    </source>
</reference>
<evidence type="ECO:0000256" key="5">
    <source>
        <dbReference type="SAM" id="SignalP"/>
    </source>
</evidence>
<comment type="caution">
    <text evidence="6">The sequence shown here is derived from an EMBL/GenBank/DDBJ whole genome shotgun (WGS) entry which is preliminary data.</text>
</comment>
<keyword evidence="3 5" id="KW-0732">Signal</keyword>
<evidence type="ECO:0000256" key="1">
    <source>
        <dbReference type="ARBA" id="ARBA00004418"/>
    </source>
</evidence>
<organism evidence="6 7">
    <name type="scientific">Pegethrix bostrychoides GSE-TBD4-15B</name>
    <dbReference type="NCBI Taxonomy" id="2839662"/>
    <lineage>
        <taxon>Bacteria</taxon>
        <taxon>Bacillati</taxon>
        <taxon>Cyanobacteriota</taxon>
        <taxon>Cyanophyceae</taxon>
        <taxon>Oculatellales</taxon>
        <taxon>Oculatellaceae</taxon>
        <taxon>Pegethrix</taxon>
    </lineage>
</organism>
<evidence type="ECO:0000256" key="2">
    <source>
        <dbReference type="ARBA" id="ARBA00022448"/>
    </source>
</evidence>
<dbReference type="Gene3D" id="3.40.190.10">
    <property type="entry name" value="Periplasmic binding protein-like II"/>
    <property type="match status" value="2"/>
</dbReference>
<dbReference type="AlphaFoldDB" id="A0A951U563"/>
<dbReference type="Proteomes" id="UP000707356">
    <property type="component" value="Unassembled WGS sequence"/>
</dbReference>
<dbReference type="GO" id="GO:0042597">
    <property type="term" value="C:periplasmic space"/>
    <property type="evidence" value="ECO:0007669"/>
    <property type="project" value="UniProtKB-SubCell"/>
</dbReference>
<dbReference type="PANTHER" id="PTHR30222">
    <property type="entry name" value="SPERMIDINE/PUTRESCINE-BINDING PERIPLASMIC PROTEIN"/>
    <property type="match status" value="1"/>
</dbReference>
<evidence type="ECO:0000313" key="6">
    <source>
        <dbReference type="EMBL" id="MBW4466141.1"/>
    </source>
</evidence>
<dbReference type="SUPFAM" id="SSF53850">
    <property type="entry name" value="Periplasmic binding protein-like II"/>
    <property type="match status" value="1"/>
</dbReference>
<evidence type="ECO:0000313" key="7">
    <source>
        <dbReference type="Proteomes" id="UP000707356"/>
    </source>
</evidence>
<evidence type="ECO:0000256" key="4">
    <source>
        <dbReference type="ARBA" id="ARBA00022764"/>
    </source>
</evidence>
<keyword evidence="2" id="KW-0813">Transport</keyword>
<dbReference type="PRINTS" id="PR00909">
    <property type="entry name" value="SPERMDNBNDNG"/>
</dbReference>
<dbReference type="InterPro" id="IPR006059">
    <property type="entry name" value="SBP"/>
</dbReference>
<name>A0A951U563_9CYAN</name>
<dbReference type="PANTHER" id="PTHR30222:SF17">
    <property type="entry name" value="SPERMIDINE_PUTRESCINE-BINDING PERIPLASMIC PROTEIN"/>
    <property type="match status" value="1"/>
</dbReference>
<reference evidence="6" key="2">
    <citation type="journal article" date="2022" name="Microbiol. Resour. Announc.">
        <title>Metagenome Sequencing to Explore Phylogenomics of Terrestrial Cyanobacteria.</title>
        <authorList>
            <person name="Ward R.D."/>
            <person name="Stajich J.E."/>
            <person name="Johansen J.R."/>
            <person name="Huntemann M."/>
            <person name="Clum A."/>
            <person name="Foster B."/>
            <person name="Foster B."/>
            <person name="Roux S."/>
            <person name="Palaniappan K."/>
            <person name="Varghese N."/>
            <person name="Mukherjee S."/>
            <person name="Reddy T.B.K."/>
            <person name="Daum C."/>
            <person name="Copeland A."/>
            <person name="Chen I.A."/>
            <person name="Ivanova N.N."/>
            <person name="Kyrpides N.C."/>
            <person name="Shapiro N."/>
            <person name="Eloe-Fadrosh E.A."/>
            <person name="Pietrasiak N."/>
        </authorList>
    </citation>
    <scope>NUCLEOTIDE SEQUENCE</scope>
    <source>
        <strain evidence="6">GSE-TBD4-15B</strain>
    </source>
</reference>
<dbReference type="Pfam" id="PF13416">
    <property type="entry name" value="SBP_bac_8"/>
    <property type="match status" value="1"/>
</dbReference>
<comment type="subcellular location">
    <subcellularLocation>
        <location evidence="1">Periplasm</location>
    </subcellularLocation>
</comment>